<dbReference type="Gene3D" id="2.10.50.10">
    <property type="entry name" value="Tumor Necrosis Factor Receptor, subunit A, domain 2"/>
    <property type="match status" value="1"/>
</dbReference>
<accession>A0A812J992</accession>
<evidence type="ECO:0000313" key="3">
    <source>
        <dbReference type="EMBL" id="CAE7200088.1"/>
    </source>
</evidence>
<keyword evidence="1" id="KW-0472">Membrane</keyword>
<dbReference type="InterPro" id="IPR003609">
    <property type="entry name" value="Pan_app"/>
</dbReference>
<dbReference type="OrthoDB" id="410679at2759"/>
<organism evidence="3 4">
    <name type="scientific">Symbiodinium pilosum</name>
    <name type="common">Dinoflagellate</name>
    <dbReference type="NCBI Taxonomy" id="2952"/>
    <lineage>
        <taxon>Eukaryota</taxon>
        <taxon>Sar</taxon>
        <taxon>Alveolata</taxon>
        <taxon>Dinophyceae</taxon>
        <taxon>Suessiales</taxon>
        <taxon>Symbiodiniaceae</taxon>
        <taxon>Symbiodinium</taxon>
    </lineage>
</organism>
<evidence type="ECO:0000313" key="4">
    <source>
        <dbReference type="Proteomes" id="UP000649617"/>
    </source>
</evidence>
<reference evidence="3" key="1">
    <citation type="submission" date="2021-02" db="EMBL/GenBank/DDBJ databases">
        <authorList>
            <person name="Dougan E. K."/>
            <person name="Rhodes N."/>
            <person name="Thang M."/>
            <person name="Chan C."/>
        </authorList>
    </citation>
    <scope>NUCLEOTIDE SEQUENCE</scope>
</reference>
<name>A0A812J992_SYMPI</name>
<dbReference type="Proteomes" id="UP000649617">
    <property type="component" value="Unassembled WGS sequence"/>
</dbReference>
<keyword evidence="1" id="KW-1133">Transmembrane helix</keyword>
<dbReference type="EMBL" id="CAJNIZ010001817">
    <property type="protein sequence ID" value="CAE7200088.1"/>
    <property type="molecule type" value="Genomic_DNA"/>
</dbReference>
<keyword evidence="4" id="KW-1185">Reference proteome</keyword>
<feature type="transmembrane region" description="Helical" evidence="1">
    <location>
        <begin position="312"/>
        <end position="333"/>
    </location>
</feature>
<dbReference type="InterPro" id="IPR005046">
    <property type="entry name" value="DUF285"/>
</dbReference>
<evidence type="ECO:0000259" key="2">
    <source>
        <dbReference type="PROSITE" id="PS50948"/>
    </source>
</evidence>
<proteinExistence type="predicted"/>
<dbReference type="PROSITE" id="PS50948">
    <property type="entry name" value="PAN"/>
    <property type="match status" value="1"/>
</dbReference>
<protein>
    <recommendedName>
        <fullName evidence="2">Apple domain-containing protein</fullName>
    </recommendedName>
</protein>
<dbReference type="AlphaFoldDB" id="A0A812J992"/>
<comment type="caution">
    <text evidence="3">The sequence shown here is derived from an EMBL/GenBank/DDBJ whole genome shotgun (WGS) entry which is preliminary data.</text>
</comment>
<evidence type="ECO:0000256" key="1">
    <source>
        <dbReference type="SAM" id="Phobius"/>
    </source>
</evidence>
<keyword evidence="1" id="KW-0812">Transmembrane</keyword>
<dbReference type="Pfam" id="PF03382">
    <property type="entry name" value="DUF285"/>
    <property type="match status" value="1"/>
</dbReference>
<gene>
    <name evidence="3" type="ORF">SPIL2461_LOCUS1771</name>
</gene>
<sequence length="645" mass="72116">MEDVKSQDNEDMSYMFYHASSFDQDISGWDTSSVVEMAMTALASCPECKETRCPSTSLACLEDRCAAVNSGFIEVGTCEMEECRSAEDLTVVPSSFGQCTSACIRNPNCTGFLFSPQLWIGKYSDEVDFRQGQRCDLRISQRPLPVRGSETQSTSAFFVFRRAGCDTFSCPSWGRPLPAPKLLPDAGAVTEAQCCTCSAPGAVQDRKENCDPCLSAHAEQKSGSAQSNGLIEQSTAPAADQRSCEACPAGRYAEEGASECKLCKGNRLLPNANQSACEACAVGKFIPEGFITCESCHLPRMLLRGLLNNQCIWWHIPIMVVALLLILFTIRAIRQTVKKRTLSKRERHWHQAELGATWKLLEASLWDRDDAAVAKLAQTLTSQGLGSAYVDSEIQKLRAHHSSVAGVGMEYLLSEDFACLAKGRSKKEDPSFNDLKEAFWLQEGHDPVGHDVPCPRDGRPGCALVDWLPTRHRRMQTHFMSWTWRYKVSQIRSSLEMWRADAKSTFEPEDVSFFMCFFVNNQFRIILEGAVGGSEDLERVFKENLTRIGKVVAVLDTWKDPVYLTRVWTIYEQFTACSLRVPVTFVMPESSSESLNAQIFRGADGIEEVKESLCQVDVAHAEAWDPRDKDFKDQNMRPKHIRSYS</sequence>
<feature type="domain" description="Apple" evidence="2">
    <location>
        <begin position="65"/>
        <end position="165"/>
    </location>
</feature>